<dbReference type="AlphaFoldDB" id="U2RMQ1"/>
<accession>U2RMQ1</accession>
<dbReference type="PATRIC" id="fig|1358026.3.peg.3170"/>
<proteinExistence type="predicted"/>
<evidence type="ECO:0000313" key="3">
    <source>
        <dbReference type="Proteomes" id="UP000016605"/>
    </source>
</evidence>
<evidence type="ECO:0000313" key="2">
    <source>
        <dbReference type="EMBL" id="ERK69854.1"/>
    </source>
</evidence>
<comment type="caution">
    <text evidence="2">The sequence shown here is derived from an EMBL/GenBank/DDBJ whole genome shotgun (WGS) entry which is preliminary data.</text>
</comment>
<evidence type="ECO:0000256" key="1">
    <source>
        <dbReference type="SAM" id="MobiDB-lite"/>
    </source>
</evidence>
<gene>
    <name evidence="2" type="ORF">N136_03812</name>
</gene>
<organism evidence="2 3">
    <name type="scientific">Leifsonia aquatica ATCC 14665</name>
    <dbReference type="NCBI Taxonomy" id="1358026"/>
    <lineage>
        <taxon>Bacteria</taxon>
        <taxon>Bacillati</taxon>
        <taxon>Actinomycetota</taxon>
        <taxon>Actinomycetes</taxon>
        <taxon>Micrococcales</taxon>
        <taxon>Microbacteriaceae</taxon>
        <taxon>Leifsonia</taxon>
    </lineage>
</organism>
<name>U2RMQ1_LEIAQ</name>
<dbReference type="HOGENOM" id="CLU_2683334_0_0_11"/>
<dbReference type="EMBL" id="AWVQ01000589">
    <property type="protein sequence ID" value="ERK69854.1"/>
    <property type="molecule type" value="Genomic_DNA"/>
</dbReference>
<feature type="region of interest" description="Disordered" evidence="1">
    <location>
        <begin position="1"/>
        <end position="74"/>
    </location>
</feature>
<protein>
    <submittedName>
        <fullName evidence="2">Uncharacterized protein</fullName>
    </submittedName>
</protein>
<reference evidence="2 3" key="1">
    <citation type="submission" date="2013-08" db="EMBL/GenBank/DDBJ databases">
        <authorList>
            <person name="Weinstock G."/>
            <person name="Sodergren E."/>
            <person name="Wylie T."/>
            <person name="Fulton L."/>
            <person name="Fulton R."/>
            <person name="Fronick C."/>
            <person name="O'Laughlin M."/>
            <person name="Godfrey J."/>
            <person name="Miner T."/>
            <person name="Herter B."/>
            <person name="Appelbaum E."/>
            <person name="Cordes M."/>
            <person name="Lek S."/>
            <person name="Wollam A."/>
            <person name="Pepin K.H."/>
            <person name="Palsikar V.B."/>
            <person name="Mitreva M."/>
            <person name="Wilson R.K."/>
        </authorList>
    </citation>
    <scope>NUCLEOTIDE SEQUENCE [LARGE SCALE GENOMIC DNA]</scope>
    <source>
        <strain evidence="2 3">ATCC 14665</strain>
    </source>
</reference>
<dbReference type="Proteomes" id="UP000016605">
    <property type="component" value="Unassembled WGS sequence"/>
</dbReference>
<sequence length="74" mass="7961">MSEEAAMTDAKEQFPETPSGEPIDVDAIAEGGGQGPYDADGIVEPEHDETADDDEAVRDEEFDGVDVSRDDPYD</sequence>
<feature type="compositionally biased region" description="Acidic residues" evidence="1">
    <location>
        <begin position="41"/>
        <end position="64"/>
    </location>
</feature>